<sequence>MGTRKRLVLALLAFDAGRWWAADWARERLRLTIGVVDECWCCAYQALLCRFEENRPRHPMDEINALAMEEIEWAFFVARHRADGVWRDTSLR</sequence>
<evidence type="ECO:0000313" key="2">
    <source>
        <dbReference type="Proteomes" id="UP001229952"/>
    </source>
</evidence>
<name>A0ABY9HZ87_9ACTN</name>
<gene>
    <name evidence="1" type="ORF">P8A22_04620</name>
</gene>
<keyword evidence="2" id="KW-1185">Reference proteome</keyword>
<accession>A0ABY9HZ87</accession>
<reference evidence="1 2" key="1">
    <citation type="submission" date="2023-03" db="EMBL/GenBank/DDBJ databases">
        <title>Isolation and description of six Streptomyces strains from soil environments, able to metabolize different microbial glucans.</title>
        <authorList>
            <person name="Widen T."/>
            <person name="Larsbrink J."/>
        </authorList>
    </citation>
    <scope>NUCLEOTIDE SEQUENCE [LARGE SCALE GENOMIC DNA]</scope>
    <source>
        <strain evidence="1 2">Mut2</strain>
    </source>
</reference>
<organism evidence="1 2">
    <name type="scientific">Streptomyces laculatispora</name>
    <dbReference type="NCBI Taxonomy" id="887464"/>
    <lineage>
        <taxon>Bacteria</taxon>
        <taxon>Bacillati</taxon>
        <taxon>Actinomycetota</taxon>
        <taxon>Actinomycetes</taxon>
        <taxon>Kitasatosporales</taxon>
        <taxon>Streptomycetaceae</taxon>
        <taxon>Streptomyces</taxon>
    </lineage>
</organism>
<dbReference type="Proteomes" id="UP001229952">
    <property type="component" value="Chromosome"/>
</dbReference>
<protein>
    <submittedName>
        <fullName evidence="1">Uncharacterized protein</fullName>
    </submittedName>
</protein>
<proteinExistence type="predicted"/>
<dbReference type="EMBL" id="CP120992">
    <property type="protein sequence ID" value="WLQ39374.1"/>
    <property type="molecule type" value="Genomic_DNA"/>
</dbReference>
<dbReference type="RefSeq" id="WP_306085989.1">
    <property type="nucleotide sequence ID" value="NZ_CP120992.1"/>
</dbReference>
<evidence type="ECO:0000313" key="1">
    <source>
        <dbReference type="EMBL" id="WLQ39374.1"/>
    </source>
</evidence>